<proteinExistence type="inferred from homology"/>
<evidence type="ECO:0000256" key="5">
    <source>
        <dbReference type="ARBA" id="ARBA00022857"/>
    </source>
</evidence>
<keyword evidence="1" id="KW-0963">Cytoplasm</keyword>
<keyword evidence="3" id="KW-0862">Zinc</keyword>
<evidence type="ECO:0000256" key="6">
    <source>
        <dbReference type="ARBA" id="ARBA00023002"/>
    </source>
</evidence>
<keyword evidence="7" id="KW-0520">NAD</keyword>
<dbReference type="InterPro" id="IPR037510">
    <property type="entry name" value="PdxA"/>
</dbReference>
<dbReference type="Gene3D" id="3.40.718.10">
    <property type="entry name" value="Isopropylmalate Dehydrogenase"/>
    <property type="match status" value="1"/>
</dbReference>
<keyword evidence="8" id="KW-0664">Pyridoxine biosynthesis</keyword>
<dbReference type="EMBL" id="MLJW01000006">
    <property type="protein sequence ID" value="OIR16925.1"/>
    <property type="molecule type" value="Genomic_DNA"/>
</dbReference>
<evidence type="ECO:0000256" key="3">
    <source>
        <dbReference type="ARBA" id="ARBA00022833"/>
    </source>
</evidence>
<evidence type="ECO:0000313" key="10">
    <source>
        <dbReference type="EMBL" id="OIR16925.1"/>
    </source>
</evidence>
<organism evidence="10">
    <name type="scientific">mine drainage metagenome</name>
    <dbReference type="NCBI Taxonomy" id="410659"/>
    <lineage>
        <taxon>unclassified sequences</taxon>
        <taxon>metagenomes</taxon>
        <taxon>ecological metagenomes</taxon>
    </lineage>
</organism>
<dbReference type="EC" id="1.1.1.262" evidence="10"/>
<name>A0A1J5TKV2_9ZZZZ</name>
<keyword evidence="6 10" id="KW-0560">Oxidoreductase</keyword>
<dbReference type="Pfam" id="PF04166">
    <property type="entry name" value="PdxA"/>
    <property type="match status" value="1"/>
</dbReference>
<dbReference type="GO" id="GO:0051287">
    <property type="term" value="F:NAD binding"/>
    <property type="evidence" value="ECO:0007669"/>
    <property type="project" value="InterPro"/>
</dbReference>
<keyword evidence="2" id="KW-0479">Metal-binding</keyword>
<keyword evidence="4" id="KW-0460">Magnesium</keyword>
<evidence type="ECO:0000256" key="4">
    <source>
        <dbReference type="ARBA" id="ARBA00022842"/>
    </source>
</evidence>
<evidence type="ECO:0000256" key="2">
    <source>
        <dbReference type="ARBA" id="ARBA00022723"/>
    </source>
</evidence>
<dbReference type="GO" id="GO:0046872">
    <property type="term" value="F:metal ion binding"/>
    <property type="evidence" value="ECO:0007669"/>
    <property type="project" value="UniProtKB-KW"/>
</dbReference>
<dbReference type="SUPFAM" id="SSF53659">
    <property type="entry name" value="Isocitrate/Isopropylmalate dehydrogenase-like"/>
    <property type="match status" value="1"/>
</dbReference>
<dbReference type="AlphaFoldDB" id="A0A1J5TKV2"/>
<accession>A0A1J5TKV2</accession>
<dbReference type="NCBIfam" id="TIGR00557">
    <property type="entry name" value="pdxA"/>
    <property type="match status" value="1"/>
</dbReference>
<keyword evidence="5" id="KW-0521">NADP</keyword>
<gene>
    <name evidence="10" type="primary">pdxA1_1</name>
    <name evidence="10" type="ORF">GALL_27460</name>
</gene>
<sequence>MPQPLAITAGEPAGIGPDLCLQLVRHEQPLVVIADRSLLLQRAAQLGIDIRLHDYSAAAPLMPGSLSVLHVPLAQSVQAGKLDPSNSPYVLETLRRAVRGCLAGEFSGMVTAPVHKGVINDAGIPFTGHTEFLAEQTDTPLVVMMLIGMVRHVVAHRTSSAATGSIADPDAAEFMLRVALATTHLPLREVADAITAPLLENVLRILQRDLQRRFGIARPRILVAGLNPHAGENGHLGREEIEVMIPVLDRLRAEGYNVSAPLPADTLFAVHRLRECDAVLAMYHDQGLPVLKHASFGEGVNITLGMPIIRTSVDHGTALELAGTGMADVGSMLEAIKVAAEMVQHERT</sequence>
<protein>
    <submittedName>
        <fullName evidence="10">4-hydroxythreonine-4-phosphate dehydrogenase 1</fullName>
        <ecNumber evidence="10">1.1.1.262</ecNumber>
    </submittedName>
</protein>
<keyword evidence="9" id="KW-0170">Cobalt</keyword>
<evidence type="ECO:0000256" key="7">
    <source>
        <dbReference type="ARBA" id="ARBA00023027"/>
    </source>
</evidence>
<dbReference type="GO" id="GO:0050570">
    <property type="term" value="F:4-hydroxythreonine-4-phosphate dehydrogenase activity"/>
    <property type="evidence" value="ECO:0007669"/>
    <property type="project" value="UniProtKB-EC"/>
</dbReference>
<dbReference type="PANTHER" id="PTHR30004:SF5">
    <property type="entry name" value="4-HYDROXYTHREONINE-4-PHOSPHATE DEHYDROGENASE"/>
    <property type="match status" value="1"/>
</dbReference>
<comment type="caution">
    <text evidence="10">The sequence shown here is derived from an EMBL/GenBank/DDBJ whole genome shotgun (WGS) entry which is preliminary data.</text>
</comment>
<dbReference type="HAMAP" id="MF_00536">
    <property type="entry name" value="PdxA"/>
    <property type="match status" value="1"/>
</dbReference>
<dbReference type="PANTHER" id="PTHR30004">
    <property type="entry name" value="4-HYDROXYTHREONINE-4-PHOSPHATE DEHYDROGENASE"/>
    <property type="match status" value="1"/>
</dbReference>
<dbReference type="InterPro" id="IPR005255">
    <property type="entry name" value="PdxA_fam"/>
</dbReference>
<dbReference type="GO" id="GO:0008615">
    <property type="term" value="P:pyridoxine biosynthetic process"/>
    <property type="evidence" value="ECO:0007669"/>
    <property type="project" value="UniProtKB-KW"/>
</dbReference>
<evidence type="ECO:0000256" key="8">
    <source>
        <dbReference type="ARBA" id="ARBA00023096"/>
    </source>
</evidence>
<reference evidence="10" key="1">
    <citation type="submission" date="2016-10" db="EMBL/GenBank/DDBJ databases">
        <title>Sequence of Gallionella enrichment culture.</title>
        <authorList>
            <person name="Poehlein A."/>
            <person name="Muehling M."/>
            <person name="Daniel R."/>
        </authorList>
    </citation>
    <scope>NUCLEOTIDE SEQUENCE</scope>
</reference>
<evidence type="ECO:0000256" key="1">
    <source>
        <dbReference type="ARBA" id="ARBA00022490"/>
    </source>
</evidence>
<dbReference type="GO" id="GO:0042823">
    <property type="term" value="P:pyridoxal phosphate biosynthetic process"/>
    <property type="evidence" value="ECO:0007669"/>
    <property type="project" value="InterPro"/>
</dbReference>
<evidence type="ECO:0000256" key="9">
    <source>
        <dbReference type="ARBA" id="ARBA00023285"/>
    </source>
</evidence>